<evidence type="ECO:0000313" key="2">
    <source>
        <dbReference type="EMBL" id="MDB6178722.1"/>
    </source>
</evidence>
<gene>
    <name evidence="2" type="ORF">PAF17_14585</name>
</gene>
<organism evidence="2 3">
    <name type="scientific">Paracoccus onchidii</name>
    <dbReference type="NCBI Taxonomy" id="3017813"/>
    <lineage>
        <taxon>Bacteria</taxon>
        <taxon>Pseudomonadati</taxon>
        <taxon>Pseudomonadota</taxon>
        <taxon>Alphaproteobacteria</taxon>
        <taxon>Rhodobacterales</taxon>
        <taxon>Paracoccaceae</taxon>
        <taxon>Paracoccus</taxon>
    </lineage>
</organism>
<dbReference type="SUPFAM" id="SSF51120">
    <property type="entry name" value="beta-Roll"/>
    <property type="match status" value="1"/>
</dbReference>
<proteinExistence type="predicted"/>
<feature type="compositionally biased region" description="Polar residues" evidence="1">
    <location>
        <begin position="1279"/>
        <end position="1292"/>
    </location>
</feature>
<comment type="caution">
    <text evidence="2">The sequence shown here is derived from an EMBL/GenBank/DDBJ whole genome shotgun (WGS) entry which is preliminary data.</text>
</comment>
<reference evidence="2" key="1">
    <citation type="submission" date="2022-12" db="EMBL/GenBank/DDBJ databases">
        <title>Paracoccus onchidii sp. nov., isolated from a marine invertebrate from the South China Sea.</title>
        <authorList>
            <person name="Xu S."/>
            <person name="Liu Z."/>
            <person name="Xu Y."/>
        </authorList>
    </citation>
    <scope>NUCLEOTIDE SEQUENCE</scope>
    <source>
        <strain evidence="2">Z330</strain>
    </source>
</reference>
<feature type="compositionally biased region" description="Polar residues" evidence="1">
    <location>
        <begin position="3518"/>
        <end position="3532"/>
    </location>
</feature>
<feature type="region of interest" description="Disordered" evidence="1">
    <location>
        <begin position="2476"/>
        <end position="2497"/>
    </location>
</feature>
<sequence length="3696" mass="384830">MAQDFAQPMPSELDKDQLRALIAQEISGTDIDGLDILVSQDGLRIVLPQGLDFSRLVLIDDHIVLIQPDGDVIVLLGAAERNFILQIEGTDLSADSLRVAAVSVPESEWQTTADVTEITLPNDITVLNIGSAGASEPVLVNDPLIGLPIHPLLPFTEYPWRMDDWLWLRSEAGTADIHIDPLDPDADATITLQETDSTVSFRIADYYVVTSVIGEDAERFVTIEVTLNGLPAGTVVSDGALTAQSDGTLTFAFSGPVSAFQALTVTLPTDFSTDSRIDAAAGILQGQIVATSILGDDVRTPLTVKLGVEADIVMIGPGVLELAETDGPVDFRPADALLPAATDIDGSEWITGVRFSMQDLPAGTLISLDGGQSFDEIGDVVDFTGSLEEYGNILLRLPTDFSTQNPPSSLTAQVSATTNEGGVIADSFDVSLSYELDVELDAPPILRSSEDSLAGDGSGVELFLGITVVPTDADGSEDETRVEIRYLDAPDGLAFNTGSYDPATGIWAGSIAQAQALTMILPGDYSGRLESVIHAISPEGQTRTAQVIEIAPRGDIDFDVSNVLRTETDSRIIIDASDVWNVSISDYDRNEPRETLENVTLVLNDVPGAVGGSAGISWLGVPDSTISYDAGTGVLVFSGTGAQYQALRLVFPRDFSTQSRSDGFAEGPISGTISAVSSEDDSGGQNIPFQLVIRQEGDVEIAVLAQDSLIEDQADPDDAGAAYPIRPSDMLAPRATDIDGSETVRQVVLVVRGLPATDETGAPLSDPITGDYLGLQIDPAAIVAFQRAGDGSITMTITLNESDVGDVVAAYDAISFTVPADFSTANRSDLVNGDTALPLSFDLTARTSEEGPTTTDPDASPRDGLAQEIYVLEIDYREDIDLDAPARIEVPEDGGALSDTGTTIRLGVDAVTADDIAAGNTGINIAIGDIDQSETDAVGNAPFTAIVTIRFARALPDGTEFWAGGVEIGGYDADSLTWTGTVAQANALVMEFAPDVNGTVETVITVTTLEGQEVASQTLRIAPTPDAEVVGDVETTETDADLTVLFADYVSFVDPDSNETVEFARITIEDLPAGTTANAGSFSPPDADGLVTFTYEYPSDAVPPRDLTMTFPADFSTESSISPPPGVLTAQVELEINPNTGEPNVRADSSFTITIHDEGDPEVADGVMTLAETDAPLVFRPSDSANGGVLPRVTDADGSESITGIDVTFHDFPDGTQYSTAASPGAGDYLPIPAGVLAGLTLAEYENLTIRLPVDYSTENPAATRPSLTVTALTDEGDATSNSDSGTLTITVTPEGDLPESDDFTLTLAENDPVNPPVLDDDATRTEPIQFKFAESLPGPLPSDADGSESITTIQITVTGLPDSGAMISVDDAVSFAPATNGTRIFTLAEYNALVIRLPDDFATIDTPISGQVEFITDEDHDHDVDTPTDGQDIVAFTINVTPEADIQITTADVTRAEDFVGPLADDPSATIPLNLDVQVTDIDGSETLQTITLTFDGLPDGGIVLSDGTAGPITLTPADNSIDLTGSPADLARLQALAITSLPPHYSGRIIITVDAQSDEGGTISEEFNLDITPVAEPEITLSASGATVSDGGDDGIADNVVVKEDSSFTLTFDAVTPDNADGSEFLTQIVLSNVPVGWAGADGAVDPALLSGDTGLIAGAEVDGTTVTITLVDGVTAITAGIDLTPLANDDRDVATLVGDEIRATVTSRDTADSIPDTDTATAFAEVDLDVDAVIDPASGGASGADVNENTQGRRVVRLNTNDIVLTDTDGSEQVTRIALTISVDTASDSFDPATEMDLYVSAEYSGFISIGAVDNGDGSITYTLTPTAGTSDPDFNAALDDLRLSFPQHFSGVASIDGILEWNETSTPVTYPGDVETDQSDNASSSLPAGSDQFSTTITVAAVAEAQLDASVFVLAADEVSDGSPQRVDGSVADGSISVSTILTLLESTEDGSNVPGATEPGSGRQIHVFVGLSGSTPDSDGSEELSTITISNIPTAWIADHVTAGVVSRDAFYDGAGTGPISDAEWDRIDSVTYDDGTGLLTINFTGDQTTFDGALRLTPSPYEDYDVNRGEDYPENTGFSAEGQFFGDDLTVELTTRDLTTNTPGTEQPDDATAGLEFDVDVDPVNNFAQIAAPAHGNEQEIDDAGGVWVVTLEPRIEDMDGSEEVTALILRNVPNSLTVYVLSDPSDPASPLVPALITELNVPGPDGEVFNYWSLEPDQLDHIEFRNIPTHFSGQVVGTIDVVTTETDGGGTRVTNLEIPLTIDPVTDGGDPSERAQTDEDTAVRLVLDGNIIDNATNSPGSPEALGDEIVLSNIVPDSFGRMPRFFAGDPSSGGTELFPEADGTLTLTLAQSGDLWVQAGQDSNETITFDVTVTYFETVDPDSVSTPVTRTGEVTVNVRGIADDADLIAQEDDPRATDGSPIADDGDVSVTFQNGPGYGIEKIYGYAGYANTAFTLSHRLSDTAIQSGNYPEDPVDPDSDPAFADADPLSGDMTEITNASDAFDGSETIYYIIDGVPDGSYLYGPGVQQLDPATGTYLVAADNLDTVEFLSNGAVSEPTFHDLTLYGIVYEDDQDVIELTADNIADNLAAIDALPGGAVTAQPFTVIVLPNDGDGIECEPVDPPQLTFTPEQAITPEDEGIVLRPTLDPDDPNYDSLADLAGVLPNGHNGSVTIAIELPPGASISSDPAGAVYLDPTSGNWVVDIAKLGISDDGLTTDGSITITPPPHQSSPAPFDPDETIGPNDPNYDNLDQINFTMTVNSVGCPPGTPQGSSFDIYIDPVPDGPIIAFTGDDVVKEDETVDLGIELDGSQMDVAGGMDGGERLYGNVTVNIDIDAALYAGGVLLTPEADGTYLVDPADVANLSVAPPADFGGDYITVSVTAQTEDVDGDLSDPVTVSKQIYVDAVADVPETIIDDSQIDPDTGVAYIDDSGATPILQIIEDIPFNTWPAFQVFSSDQDGSETVSITIDMRESYAQGLRLDGPATGGFIDNGDGTYTISESAFRNVTVFLLPEHARTPDEINTDIPDEFLLSISIQSLETDFINALEDQSDNTAEYVQDFVIRVRPDADVPGLSVNATASTLTEDDPDGIMLTLNGTTPDRHEELRFDITIPTDGAGNALGAILIDGVEVPVVDGVASVPTTGRGGPGILFVPDGVVTFVPAEDFSGDVALSVVAVSIDSTDPGAIFLDTQASAPEIVEFSITPAPDLTFNVDEDTVTLNETDAALVFAPAGGFTIAVTDADGSETATVTYTLTGVPDGTSWASGGDSGMAAGGTLTFTGTQAEFDALEITFPADFATNGTALSGSIDVTTNEGGQGSGSFTVAIDGELDVSVTLAEDPIVVTNAPGREEVAFGIDAAIVPGSNEWETLEEVVIDFSAPLPVGTTAPNGGELNDARTRLTFARNGMDAAAFAAAIAALSVSIPLDLAEDFTATIQVTTSHGTADPVPVEVQFVDAPAMSGSSVMAAPAPEPTDQPQAGESAAIQSAAFVPQSAEAETDGAPDSSDPMPDSGTQAPAGNSPTEGQDSVHYGSAGDDVIVVDGQAEYAGITEFRLLDGDDLIDLSEAGRGFAVDGGAGNDRIIGSAFGDTMTGGEGSDVFVLAGPTMVDVITDYTAPGAGADRDEIDLSALVQLTGSAELSDHVNYQAEDGALQVDGTQVATVNAEGGGLAQSVAVIFEDAAGQQQSAVV</sequence>
<protein>
    <submittedName>
        <fullName evidence="2">Uncharacterized protein</fullName>
    </submittedName>
</protein>
<dbReference type="InterPro" id="IPR011049">
    <property type="entry name" value="Serralysin-like_metalloprot_C"/>
</dbReference>
<name>A0ABT4ZHD5_9RHOB</name>
<dbReference type="Proteomes" id="UP001165641">
    <property type="component" value="Unassembled WGS sequence"/>
</dbReference>
<keyword evidence="3" id="KW-1185">Reference proteome</keyword>
<dbReference type="EMBL" id="JAQBIE010000019">
    <property type="protein sequence ID" value="MDB6178722.1"/>
    <property type="molecule type" value="Genomic_DNA"/>
</dbReference>
<accession>A0ABT4ZHD5</accession>
<feature type="region of interest" description="Disordered" evidence="1">
    <location>
        <begin position="3469"/>
        <end position="3539"/>
    </location>
</feature>
<dbReference type="Gene3D" id="2.150.10.10">
    <property type="entry name" value="Serralysin-like metalloprotease, C-terminal"/>
    <property type="match status" value="1"/>
</dbReference>
<dbReference type="RefSeq" id="WP_271889838.1">
    <property type="nucleotide sequence ID" value="NZ_JAQBIE010000019.1"/>
</dbReference>
<feature type="region of interest" description="Disordered" evidence="1">
    <location>
        <begin position="1274"/>
        <end position="1299"/>
    </location>
</feature>
<feature type="region of interest" description="Disordered" evidence="1">
    <location>
        <begin position="2728"/>
        <end position="2749"/>
    </location>
</feature>
<evidence type="ECO:0000313" key="3">
    <source>
        <dbReference type="Proteomes" id="UP001165641"/>
    </source>
</evidence>
<evidence type="ECO:0000256" key="1">
    <source>
        <dbReference type="SAM" id="MobiDB-lite"/>
    </source>
</evidence>